<dbReference type="EMBL" id="MN033491">
    <property type="protein sequence ID" value="QDH87583.1"/>
    <property type="molecule type" value="Genomic_RNA"/>
</dbReference>
<protein>
    <submittedName>
        <fullName evidence="2">Uncharacterized protein</fullName>
    </submittedName>
</protein>
<sequence length="67" mass="7895">FASPNHHLEEIMRYPFNELKLFIYRILYKLVKRKLDQHQSTRDLLPEEFPVAVTGKAEPPDGEKDGQ</sequence>
<feature type="compositionally biased region" description="Basic and acidic residues" evidence="1">
    <location>
        <begin position="58"/>
        <end position="67"/>
    </location>
</feature>
<proteinExistence type="predicted"/>
<accession>A0A514D1U3</accession>
<evidence type="ECO:0000313" key="2">
    <source>
        <dbReference type="EMBL" id="QDH87583.1"/>
    </source>
</evidence>
<feature type="region of interest" description="Disordered" evidence="1">
    <location>
        <begin position="46"/>
        <end position="67"/>
    </location>
</feature>
<evidence type="ECO:0000256" key="1">
    <source>
        <dbReference type="SAM" id="MobiDB-lite"/>
    </source>
</evidence>
<organism evidence="2">
    <name type="scientific">Leviviridae sp</name>
    <dbReference type="NCBI Taxonomy" id="2027243"/>
    <lineage>
        <taxon>Viruses</taxon>
        <taxon>Riboviria</taxon>
        <taxon>Orthornavirae</taxon>
        <taxon>Lenarviricota</taxon>
        <taxon>Leviviricetes</taxon>
        <taxon>Norzivirales</taxon>
        <taxon>Fiersviridae</taxon>
    </lineage>
</organism>
<gene>
    <name evidence="2" type="ORF">H2Bulk34148_000005</name>
</gene>
<feature type="non-terminal residue" evidence="2">
    <location>
        <position position="1"/>
    </location>
</feature>
<name>A0A514D1U3_9VIRU</name>
<reference evidence="2" key="1">
    <citation type="submission" date="2019-05" db="EMBL/GenBank/DDBJ databases">
        <title>Metatranscriptomic reconstruction reveals RNA viruses with the potential to shape carbon cycling in soil.</title>
        <authorList>
            <person name="Starr E.P."/>
            <person name="Nuccio E."/>
            <person name="Pett-Ridge J."/>
            <person name="Banfield J.F."/>
            <person name="Firestone M.K."/>
        </authorList>
    </citation>
    <scope>NUCLEOTIDE SEQUENCE</scope>
    <source>
        <strain evidence="2">H2_Bulk_34_148</strain>
    </source>
</reference>